<dbReference type="RefSeq" id="WP_144766106.1">
    <property type="nucleotide sequence ID" value="NZ_BPQI01000033.1"/>
</dbReference>
<keyword evidence="4" id="KW-1185">Reference proteome</keyword>
<dbReference type="AlphaFoldDB" id="A0A564G1I6"/>
<dbReference type="Proteomes" id="UP000401717">
    <property type="component" value="Unassembled WGS sequence"/>
</dbReference>
<evidence type="ECO:0008006" key="5">
    <source>
        <dbReference type="Google" id="ProtNLM"/>
    </source>
</evidence>
<evidence type="ECO:0000313" key="4">
    <source>
        <dbReference type="Proteomes" id="UP001055303"/>
    </source>
</evidence>
<dbReference type="EMBL" id="BPQI01000033">
    <property type="protein sequence ID" value="GJD55570.1"/>
    <property type="molecule type" value="Genomic_DNA"/>
</dbReference>
<dbReference type="EMBL" id="CABFVH010000024">
    <property type="protein sequence ID" value="VUF13830.1"/>
    <property type="molecule type" value="Genomic_DNA"/>
</dbReference>
<reference evidence="1" key="2">
    <citation type="journal article" date="2021" name="Front. Microbiol.">
        <title>Comprehensive Comparative Genomics and Phenotyping of Methylobacterium Species.</title>
        <authorList>
            <person name="Alessa O."/>
            <person name="Ogura Y."/>
            <person name="Fujitani Y."/>
            <person name="Takami H."/>
            <person name="Hayashi T."/>
            <person name="Sahin N."/>
            <person name="Tani A."/>
        </authorList>
    </citation>
    <scope>NUCLEOTIDE SEQUENCE</scope>
    <source>
        <strain evidence="1">DSM 22415</strain>
    </source>
</reference>
<name>A0A564G1I6_9HYPH</name>
<evidence type="ECO:0000313" key="1">
    <source>
        <dbReference type="EMBL" id="GJD55570.1"/>
    </source>
</evidence>
<protein>
    <recommendedName>
        <fullName evidence="5">4Fe-4S ferredoxin-type domain-containing protein</fullName>
    </recommendedName>
</protein>
<sequence>MSGIMDVGRGPAKPILGDPCNGCGYCCAMEACALAREYISADIPGPCPALEFEGGRLRCGLVRRPSLYMRLPNEWADALLGSLFAQMLGVGKGCDAEDPGRA</sequence>
<dbReference type="Proteomes" id="UP001055303">
    <property type="component" value="Unassembled WGS sequence"/>
</dbReference>
<dbReference type="OrthoDB" id="7357223at2"/>
<reference evidence="1" key="3">
    <citation type="submission" date="2021-08" db="EMBL/GenBank/DDBJ databases">
        <authorList>
            <person name="Tani A."/>
            <person name="Ola A."/>
            <person name="Ogura Y."/>
            <person name="Katsura K."/>
            <person name="Hayashi T."/>
        </authorList>
    </citation>
    <scope>NUCLEOTIDE SEQUENCE</scope>
    <source>
        <strain evidence="1">DSM 22415</strain>
    </source>
</reference>
<evidence type="ECO:0000313" key="2">
    <source>
        <dbReference type="EMBL" id="VUF13830.1"/>
    </source>
</evidence>
<proteinExistence type="predicted"/>
<organism evidence="2 3">
    <name type="scientific">Methylobacterium dankookense</name>
    <dbReference type="NCBI Taxonomy" id="560405"/>
    <lineage>
        <taxon>Bacteria</taxon>
        <taxon>Pseudomonadati</taxon>
        <taxon>Pseudomonadota</taxon>
        <taxon>Alphaproteobacteria</taxon>
        <taxon>Hyphomicrobiales</taxon>
        <taxon>Methylobacteriaceae</taxon>
        <taxon>Methylobacterium</taxon>
    </lineage>
</organism>
<accession>A0A564G1I6</accession>
<gene>
    <name evidence="1" type="ORF">IFDJLNFL_1457</name>
    <name evidence="2" type="ORF">MTDSW087_03537</name>
</gene>
<evidence type="ECO:0000313" key="3">
    <source>
        <dbReference type="Proteomes" id="UP000401717"/>
    </source>
</evidence>
<reference evidence="2 3" key="1">
    <citation type="submission" date="2019-06" db="EMBL/GenBank/DDBJ databases">
        <authorList>
            <person name="Rodrigo-Torres L."/>
            <person name="Arahal R. D."/>
            <person name="Lucena T."/>
        </authorList>
    </citation>
    <scope>NUCLEOTIDE SEQUENCE [LARGE SCALE GENOMIC DNA]</scope>
    <source>
        <strain evidence="2 3">SW08-7</strain>
    </source>
</reference>